<dbReference type="InterPro" id="IPR051333">
    <property type="entry name" value="CLIP_Serine_Protease"/>
</dbReference>
<dbReference type="SUPFAM" id="SSF50494">
    <property type="entry name" value="Trypsin-like serine proteases"/>
    <property type="match status" value="1"/>
</dbReference>
<name>A0A8K0KG94_LADFU</name>
<dbReference type="InterPro" id="IPR001314">
    <property type="entry name" value="Peptidase_S1A"/>
</dbReference>
<dbReference type="Pfam" id="PF00089">
    <property type="entry name" value="Trypsin"/>
    <property type="match status" value="2"/>
</dbReference>
<accession>A0A8K0KG94</accession>
<sequence length="348" mass="37992">MLELGGERFSERIALIVFVLAVFSDAVTKRDVEACPGTQKCVTISECRKIQKESNFQMDLSTSVVYPCEEMLPGMICCATSSSQGTVDEEDPGYTITYEDIPLASESVPIALPLKLGNRWKSGDTCGTFRKGNGIEDASYLQFPWLALIGSNDAGGESIQFQCGGTLINHHYVLSSASCLSKMQSPPVMIRLGEYDISKEDDCAHGCTVIDSEVDQIIVHESYDFPLRKNDIALLRLKVSLPKDKGNFSVTPKYGTLSLHSPELCESDLSVSLQPLGEKQLCSRKTRGSCFGDGGGPLMAYFKNGISESAVVAGIISERGPRCNSPFSVDLFTNVALYLDWITNNMKE</sequence>
<dbReference type="Gene3D" id="2.40.10.10">
    <property type="entry name" value="Trypsin-like serine proteases"/>
    <property type="match status" value="2"/>
</dbReference>
<comment type="caution">
    <text evidence="7">The sequence shown here is derived from an EMBL/GenBank/DDBJ whole genome shotgun (WGS) entry which is preliminary data.</text>
</comment>
<dbReference type="Proteomes" id="UP000792457">
    <property type="component" value="Unassembled WGS sequence"/>
</dbReference>
<dbReference type="PRINTS" id="PR00722">
    <property type="entry name" value="CHYMOTRYPSIN"/>
</dbReference>
<evidence type="ECO:0000256" key="2">
    <source>
        <dbReference type="ARBA" id="ARBA00023157"/>
    </source>
</evidence>
<proteinExistence type="inferred from homology"/>
<dbReference type="CDD" id="cd00190">
    <property type="entry name" value="Tryp_SPc"/>
    <property type="match status" value="1"/>
</dbReference>
<evidence type="ECO:0000313" key="7">
    <source>
        <dbReference type="EMBL" id="KAG8233783.1"/>
    </source>
</evidence>
<keyword evidence="2" id="KW-1015">Disulfide bond</keyword>
<evidence type="ECO:0000256" key="5">
    <source>
        <dbReference type="SAM" id="SignalP"/>
    </source>
</evidence>
<keyword evidence="8" id="KW-1185">Reference proteome</keyword>
<dbReference type="InterPro" id="IPR009003">
    <property type="entry name" value="Peptidase_S1_PA"/>
</dbReference>
<evidence type="ECO:0000256" key="4">
    <source>
        <dbReference type="ARBA" id="ARBA00024195"/>
    </source>
</evidence>
<dbReference type="PANTHER" id="PTHR24260:SF136">
    <property type="entry name" value="GH08193P-RELATED"/>
    <property type="match status" value="1"/>
</dbReference>
<dbReference type="SMART" id="SM00020">
    <property type="entry name" value="Tryp_SPc"/>
    <property type="match status" value="1"/>
</dbReference>
<feature type="chain" id="PRO_5035418202" description="Peptidase S1 domain-containing protein" evidence="5">
    <location>
        <begin position="30"/>
        <end position="348"/>
    </location>
</feature>
<evidence type="ECO:0000256" key="3">
    <source>
        <dbReference type="ARBA" id="ARBA00023180"/>
    </source>
</evidence>
<evidence type="ECO:0000256" key="1">
    <source>
        <dbReference type="ARBA" id="ARBA00022729"/>
    </source>
</evidence>
<keyword evidence="1 5" id="KW-0732">Signal</keyword>
<dbReference type="PROSITE" id="PS50240">
    <property type="entry name" value="TRYPSIN_DOM"/>
    <property type="match status" value="1"/>
</dbReference>
<dbReference type="GO" id="GO:0004252">
    <property type="term" value="F:serine-type endopeptidase activity"/>
    <property type="evidence" value="ECO:0007669"/>
    <property type="project" value="InterPro"/>
</dbReference>
<dbReference type="InterPro" id="IPR043504">
    <property type="entry name" value="Peptidase_S1_PA_chymotrypsin"/>
</dbReference>
<dbReference type="GO" id="GO:0006508">
    <property type="term" value="P:proteolysis"/>
    <property type="evidence" value="ECO:0007669"/>
    <property type="project" value="InterPro"/>
</dbReference>
<dbReference type="InterPro" id="IPR001254">
    <property type="entry name" value="Trypsin_dom"/>
</dbReference>
<gene>
    <name evidence="7" type="ORF">J437_LFUL003855</name>
</gene>
<reference evidence="7" key="1">
    <citation type="submission" date="2013-04" db="EMBL/GenBank/DDBJ databases">
        <authorList>
            <person name="Qu J."/>
            <person name="Murali S.C."/>
            <person name="Bandaranaike D."/>
            <person name="Bellair M."/>
            <person name="Blankenburg K."/>
            <person name="Chao H."/>
            <person name="Dinh H."/>
            <person name="Doddapaneni H."/>
            <person name="Downs B."/>
            <person name="Dugan-Rocha S."/>
            <person name="Elkadiri S."/>
            <person name="Gnanaolivu R.D."/>
            <person name="Hernandez B."/>
            <person name="Javaid M."/>
            <person name="Jayaseelan J.C."/>
            <person name="Lee S."/>
            <person name="Li M."/>
            <person name="Ming W."/>
            <person name="Munidasa M."/>
            <person name="Muniz J."/>
            <person name="Nguyen L."/>
            <person name="Ongeri F."/>
            <person name="Osuji N."/>
            <person name="Pu L.-L."/>
            <person name="Puazo M."/>
            <person name="Qu C."/>
            <person name="Quiroz J."/>
            <person name="Raj R."/>
            <person name="Weissenberger G."/>
            <person name="Xin Y."/>
            <person name="Zou X."/>
            <person name="Han Y."/>
            <person name="Richards S."/>
            <person name="Worley K."/>
            <person name="Muzny D."/>
            <person name="Gibbs R."/>
        </authorList>
    </citation>
    <scope>NUCLEOTIDE SEQUENCE</scope>
    <source>
        <strain evidence="7">Sampled in the wild</strain>
    </source>
</reference>
<comment type="similarity">
    <text evidence="4">Belongs to the peptidase S1 family. CLIP subfamily.</text>
</comment>
<dbReference type="EMBL" id="KZ308746">
    <property type="protein sequence ID" value="KAG8233783.1"/>
    <property type="molecule type" value="Genomic_DNA"/>
</dbReference>
<evidence type="ECO:0000313" key="8">
    <source>
        <dbReference type="Proteomes" id="UP000792457"/>
    </source>
</evidence>
<dbReference type="AlphaFoldDB" id="A0A8K0KG94"/>
<dbReference type="FunFam" id="2.40.10.10:FF:000028">
    <property type="entry name" value="Serine protease easter"/>
    <property type="match status" value="1"/>
</dbReference>
<feature type="signal peptide" evidence="5">
    <location>
        <begin position="1"/>
        <end position="29"/>
    </location>
</feature>
<dbReference type="OrthoDB" id="9981647at2759"/>
<protein>
    <recommendedName>
        <fullName evidence="6">Peptidase S1 domain-containing protein</fullName>
    </recommendedName>
</protein>
<organism evidence="7 8">
    <name type="scientific">Ladona fulva</name>
    <name type="common">Scarce chaser dragonfly</name>
    <name type="synonym">Libellula fulva</name>
    <dbReference type="NCBI Taxonomy" id="123851"/>
    <lineage>
        <taxon>Eukaryota</taxon>
        <taxon>Metazoa</taxon>
        <taxon>Ecdysozoa</taxon>
        <taxon>Arthropoda</taxon>
        <taxon>Hexapoda</taxon>
        <taxon>Insecta</taxon>
        <taxon>Pterygota</taxon>
        <taxon>Palaeoptera</taxon>
        <taxon>Odonata</taxon>
        <taxon>Epiprocta</taxon>
        <taxon>Anisoptera</taxon>
        <taxon>Libelluloidea</taxon>
        <taxon>Libellulidae</taxon>
        <taxon>Ladona</taxon>
    </lineage>
</organism>
<keyword evidence="3" id="KW-0325">Glycoprotein</keyword>
<reference evidence="7" key="2">
    <citation type="submission" date="2017-10" db="EMBL/GenBank/DDBJ databases">
        <title>Ladona fulva Genome sequencing and assembly.</title>
        <authorList>
            <person name="Murali S."/>
            <person name="Richards S."/>
            <person name="Bandaranaike D."/>
            <person name="Bellair M."/>
            <person name="Blankenburg K."/>
            <person name="Chao H."/>
            <person name="Dinh H."/>
            <person name="Doddapaneni H."/>
            <person name="Dugan-Rocha S."/>
            <person name="Elkadiri S."/>
            <person name="Gnanaolivu R."/>
            <person name="Hernandez B."/>
            <person name="Skinner E."/>
            <person name="Javaid M."/>
            <person name="Lee S."/>
            <person name="Li M."/>
            <person name="Ming W."/>
            <person name="Munidasa M."/>
            <person name="Muniz J."/>
            <person name="Nguyen L."/>
            <person name="Hughes D."/>
            <person name="Osuji N."/>
            <person name="Pu L.-L."/>
            <person name="Puazo M."/>
            <person name="Qu C."/>
            <person name="Quiroz J."/>
            <person name="Raj R."/>
            <person name="Weissenberger G."/>
            <person name="Xin Y."/>
            <person name="Zou X."/>
            <person name="Han Y."/>
            <person name="Worley K."/>
            <person name="Muzny D."/>
            <person name="Gibbs R."/>
        </authorList>
    </citation>
    <scope>NUCLEOTIDE SEQUENCE</scope>
    <source>
        <strain evidence="7">Sampled in the wild</strain>
    </source>
</reference>
<feature type="domain" description="Peptidase S1" evidence="6">
    <location>
        <begin position="129"/>
        <end position="347"/>
    </location>
</feature>
<dbReference type="PANTHER" id="PTHR24260">
    <property type="match status" value="1"/>
</dbReference>
<evidence type="ECO:0000259" key="6">
    <source>
        <dbReference type="PROSITE" id="PS50240"/>
    </source>
</evidence>